<name>A0A928Z3Q4_9CYAN</name>
<dbReference type="EMBL" id="JADEXQ010000032">
    <property type="protein sequence ID" value="MBE9030257.1"/>
    <property type="molecule type" value="Genomic_DNA"/>
</dbReference>
<dbReference type="Proteomes" id="UP000625316">
    <property type="component" value="Unassembled WGS sequence"/>
</dbReference>
<dbReference type="AlphaFoldDB" id="A0A928Z3Q4"/>
<evidence type="ECO:0000313" key="1">
    <source>
        <dbReference type="EMBL" id="MBE9030257.1"/>
    </source>
</evidence>
<comment type="caution">
    <text evidence="1">The sequence shown here is derived from an EMBL/GenBank/DDBJ whole genome shotgun (WGS) entry which is preliminary data.</text>
</comment>
<keyword evidence="2" id="KW-1185">Reference proteome</keyword>
<reference evidence="1" key="1">
    <citation type="submission" date="2020-10" db="EMBL/GenBank/DDBJ databases">
        <authorList>
            <person name="Castelo-Branco R."/>
            <person name="Eusebio N."/>
            <person name="Adriana R."/>
            <person name="Vieira A."/>
            <person name="Brugerolle De Fraissinette N."/>
            <person name="Rezende De Castro R."/>
            <person name="Schneider M.P."/>
            <person name="Vasconcelos V."/>
            <person name="Leao P.N."/>
        </authorList>
    </citation>
    <scope>NUCLEOTIDE SEQUENCE</scope>
    <source>
        <strain evidence="1">LEGE 11480</strain>
    </source>
</reference>
<organism evidence="1 2">
    <name type="scientific">Romeriopsis navalis LEGE 11480</name>
    <dbReference type="NCBI Taxonomy" id="2777977"/>
    <lineage>
        <taxon>Bacteria</taxon>
        <taxon>Bacillati</taxon>
        <taxon>Cyanobacteriota</taxon>
        <taxon>Cyanophyceae</taxon>
        <taxon>Leptolyngbyales</taxon>
        <taxon>Leptolyngbyaceae</taxon>
        <taxon>Romeriopsis</taxon>
        <taxon>Romeriopsis navalis</taxon>
    </lineage>
</organism>
<dbReference type="InterPro" id="IPR036249">
    <property type="entry name" value="Thioredoxin-like_sf"/>
</dbReference>
<dbReference type="RefSeq" id="WP_264325081.1">
    <property type="nucleotide sequence ID" value="NZ_JADEXQ010000032.1"/>
</dbReference>
<gene>
    <name evidence="1" type="ORF">IQ266_10995</name>
</gene>
<protein>
    <submittedName>
        <fullName evidence="1">Uncharacterized protein</fullName>
    </submittedName>
</protein>
<evidence type="ECO:0000313" key="2">
    <source>
        <dbReference type="Proteomes" id="UP000625316"/>
    </source>
</evidence>
<proteinExistence type="predicted"/>
<accession>A0A928Z3Q4</accession>
<dbReference type="SUPFAM" id="SSF52833">
    <property type="entry name" value="Thioredoxin-like"/>
    <property type="match status" value="1"/>
</dbReference>
<sequence length="99" mass="10903">MAELNALLPEFKALNIDVFTASVDPEAKAKIQLDEVQPGFDVGVALSLVQMQMRGLYISHPRSPEEHDRPFAEPGLFVINAESAIQIIDISNAPFTRPD</sequence>